<dbReference type="Proteomes" id="UP000245207">
    <property type="component" value="Unassembled WGS sequence"/>
</dbReference>
<dbReference type="EMBL" id="PKPP01004011">
    <property type="protein sequence ID" value="PWA66516.1"/>
    <property type="molecule type" value="Genomic_DNA"/>
</dbReference>
<protein>
    <submittedName>
        <fullName evidence="1">Myosin-12</fullName>
    </submittedName>
</protein>
<reference evidence="1 2" key="1">
    <citation type="journal article" date="2018" name="Mol. Plant">
        <title>The genome of Artemisia annua provides insight into the evolution of Asteraceae family and artemisinin biosynthesis.</title>
        <authorList>
            <person name="Shen Q."/>
            <person name="Zhang L."/>
            <person name="Liao Z."/>
            <person name="Wang S."/>
            <person name="Yan T."/>
            <person name="Shi P."/>
            <person name="Liu M."/>
            <person name="Fu X."/>
            <person name="Pan Q."/>
            <person name="Wang Y."/>
            <person name="Lv Z."/>
            <person name="Lu X."/>
            <person name="Zhang F."/>
            <person name="Jiang W."/>
            <person name="Ma Y."/>
            <person name="Chen M."/>
            <person name="Hao X."/>
            <person name="Li L."/>
            <person name="Tang Y."/>
            <person name="Lv G."/>
            <person name="Zhou Y."/>
            <person name="Sun X."/>
            <person name="Brodelius P.E."/>
            <person name="Rose J.K.C."/>
            <person name="Tang K."/>
        </authorList>
    </citation>
    <scope>NUCLEOTIDE SEQUENCE [LARGE SCALE GENOMIC DNA]</scope>
    <source>
        <strain evidence="2">cv. Huhao1</strain>
        <tissue evidence="1">Leaf</tissue>
    </source>
</reference>
<dbReference type="SUPFAM" id="SSF52540">
    <property type="entry name" value="P-loop containing nucleoside triphosphate hydrolases"/>
    <property type="match status" value="1"/>
</dbReference>
<name>A0A2U1MZ66_ARTAN</name>
<accession>A0A2U1MZ66</accession>
<organism evidence="1 2">
    <name type="scientific">Artemisia annua</name>
    <name type="common">Sweet wormwood</name>
    <dbReference type="NCBI Taxonomy" id="35608"/>
    <lineage>
        <taxon>Eukaryota</taxon>
        <taxon>Viridiplantae</taxon>
        <taxon>Streptophyta</taxon>
        <taxon>Embryophyta</taxon>
        <taxon>Tracheophyta</taxon>
        <taxon>Spermatophyta</taxon>
        <taxon>Magnoliopsida</taxon>
        <taxon>eudicotyledons</taxon>
        <taxon>Gunneridae</taxon>
        <taxon>Pentapetalae</taxon>
        <taxon>asterids</taxon>
        <taxon>campanulids</taxon>
        <taxon>Asterales</taxon>
        <taxon>Asteraceae</taxon>
        <taxon>Asteroideae</taxon>
        <taxon>Anthemideae</taxon>
        <taxon>Artemisiinae</taxon>
        <taxon>Artemisia</taxon>
    </lineage>
</organism>
<dbReference type="AlphaFoldDB" id="A0A2U1MZ66"/>
<dbReference type="OrthoDB" id="6108017at2759"/>
<gene>
    <name evidence="1" type="ORF">CTI12_AA322060</name>
</gene>
<dbReference type="InterPro" id="IPR036961">
    <property type="entry name" value="Kinesin_motor_dom_sf"/>
</dbReference>
<dbReference type="Gene3D" id="3.40.850.10">
    <property type="entry name" value="Kinesin motor domain"/>
    <property type="match status" value="1"/>
</dbReference>
<comment type="caution">
    <text evidence="1">The sequence shown here is derived from an EMBL/GenBank/DDBJ whole genome shotgun (WGS) entry which is preliminary data.</text>
</comment>
<sequence>MEILNIAKPHYVRCVKPKTTLKAGIFEDYNILNQLRCGNVIKVKPNAKKLWQKSRSSEVTPPLEGLKWVRLAAEWVGLGDQMGLKWVCLGAEVGTNMGQFGD</sequence>
<keyword evidence="2" id="KW-1185">Reference proteome</keyword>
<evidence type="ECO:0000313" key="2">
    <source>
        <dbReference type="Proteomes" id="UP000245207"/>
    </source>
</evidence>
<dbReference type="InterPro" id="IPR027417">
    <property type="entry name" value="P-loop_NTPase"/>
</dbReference>
<proteinExistence type="predicted"/>
<evidence type="ECO:0000313" key="1">
    <source>
        <dbReference type="EMBL" id="PWA66516.1"/>
    </source>
</evidence>
<dbReference type="STRING" id="35608.A0A2U1MZ66"/>